<evidence type="ECO:0000256" key="1">
    <source>
        <dbReference type="SAM" id="MobiDB-lite"/>
    </source>
</evidence>
<dbReference type="SUPFAM" id="SSF50182">
    <property type="entry name" value="Sm-like ribonucleoproteins"/>
    <property type="match status" value="1"/>
</dbReference>
<dbReference type="InterPro" id="IPR047575">
    <property type="entry name" value="Sm"/>
</dbReference>
<dbReference type="GO" id="GO:0005683">
    <property type="term" value="C:U7 snRNP"/>
    <property type="evidence" value="ECO:0007669"/>
    <property type="project" value="TreeGrafter"/>
</dbReference>
<gene>
    <name evidence="3" type="ORF">MICPUN_57959</name>
</gene>
<accession>C1E497</accession>
<feature type="compositionally biased region" description="Acidic residues" evidence="1">
    <location>
        <begin position="198"/>
        <end position="216"/>
    </location>
</feature>
<feature type="compositionally biased region" description="Acidic residues" evidence="1">
    <location>
        <begin position="36"/>
        <end position="54"/>
    </location>
</feature>
<evidence type="ECO:0000313" key="4">
    <source>
        <dbReference type="Proteomes" id="UP000002009"/>
    </source>
</evidence>
<feature type="region of interest" description="Disordered" evidence="1">
    <location>
        <begin position="431"/>
        <end position="573"/>
    </location>
</feature>
<feature type="domain" description="Sm" evidence="2">
    <location>
        <begin position="344"/>
        <end position="442"/>
    </location>
</feature>
<feature type="compositionally biased region" description="Acidic residues" evidence="1">
    <location>
        <begin position="478"/>
        <end position="491"/>
    </location>
</feature>
<dbReference type="GeneID" id="8243104"/>
<dbReference type="STRING" id="296587.C1E497"/>
<keyword evidence="4" id="KW-1185">Reference proteome</keyword>
<feature type="compositionally biased region" description="Acidic residues" evidence="1">
    <location>
        <begin position="61"/>
        <end position="80"/>
    </location>
</feature>
<feature type="compositionally biased region" description="Pro residues" evidence="1">
    <location>
        <begin position="522"/>
        <end position="573"/>
    </location>
</feature>
<sequence length="573" mass="63348">MQGEDPPQGGGIRVALVKGGRQRDASAPPPASYPEDGPEEELDFDFGGDLDEAEREAGDVLVDDYDDDDDDDDDDAGEDGGDWREGGEDGSAANPAAVSASNVDPGGPEPTAVAPPKRVHDPNFKKLYGVMVPIALRDGGDDAAVLEWAMADCKDWEYEPDEEEAAMMRELERMENEDFDPLADGEEIPAEVPLVPGENEEDYANLDGDDVEGDDDTAVDDDEVDFEPSQEETEIPMSARLDFHSKHFDPLLALRAGVRGELKPPRNVRPLDFVGKFRHLLPKRHPAWVDPNRQRKTRTAESIAAQEAAKARAERFRQKAAEFARRDPVVGILADESRERGGPLSVLVKAFDEGRRIRVATRHRSGIRGVAVAYLKAFDVYMNMVLQDVHEAYTVRLRHSVVDPKRPGRTRVKYKLEHRRRHMNQVFLRGEQVVTIAVEEDEDDEDDEDDDEVDSDDEDDEEEKPRKGKVKKGRGIDPVEEVGAADDDEPDQPSRLGLEITRAREAKQAARRGIEPGTSRWNPPPPPRPPPGRPPPPPRPPPGAPGARPPPPPRPPPGRPPPPRPPPGRPPGR</sequence>
<reference evidence="3 4" key="1">
    <citation type="journal article" date="2009" name="Science">
        <title>Green evolution and dynamic adaptations revealed by genomes of the marine picoeukaryotes Micromonas.</title>
        <authorList>
            <person name="Worden A.Z."/>
            <person name="Lee J.H."/>
            <person name="Mock T."/>
            <person name="Rouze P."/>
            <person name="Simmons M.P."/>
            <person name="Aerts A.L."/>
            <person name="Allen A.E."/>
            <person name="Cuvelier M.L."/>
            <person name="Derelle E."/>
            <person name="Everett M.V."/>
            <person name="Foulon E."/>
            <person name="Grimwood J."/>
            <person name="Gundlach H."/>
            <person name="Henrissat B."/>
            <person name="Napoli C."/>
            <person name="McDonald S.M."/>
            <person name="Parker M.S."/>
            <person name="Rombauts S."/>
            <person name="Salamov A."/>
            <person name="Von Dassow P."/>
            <person name="Badger J.H."/>
            <person name="Coutinho P.M."/>
            <person name="Demir E."/>
            <person name="Dubchak I."/>
            <person name="Gentemann C."/>
            <person name="Eikrem W."/>
            <person name="Gready J.E."/>
            <person name="John U."/>
            <person name="Lanier W."/>
            <person name="Lindquist E.A."/>
            <person name="Lucas S."/>
            <person name="Mayer K.F."/>
            <person name="Moreau H."/>
            <person name="Not F."/>
            <person name="Otillar R."/>
            <person name="Panaud O."/>
            <person name="Pangilinan J."/>
            <person name="Paulsen I."/>
            <person name="Piegu B."/>
            <person name="Poliakov A."/>
            <person name="Robbens S."/>
            <person name="Schmutz J."/>
            <person name="Toulza E."/>
            <person name="Wyss T."/>
            <person name="Zelensky A."/>
            <person name="Zhou K."/>
            <person name="Armbrust E.V."/>
            <person name="Bhattacharya D."/>
            <person name="Goodenough U.W."/>
            <person name="Van de Peer Y."/>
            <person name="Grigoriev I.V."/>
        </authorList>
    </citation>
    <scope>NUCLEOTIDE SEQUENCE [LARGE SCALE GENOMIC DNA]</scope>
    <source>
        <strain evidence="4">RCC299 / NOUM17</strain>
    </source>
</reference>
<dbReference type="RefSeq" id="XP_002501428.1">
    <property type="nucleotide sequence ID" value="XM_002501382.1"/>
</dbReference>
<protein>
    <recommendedName>
        <fullName evidence="2">Sm domain-containing protein</fullName>
    </recommendedName>
</protein>
<dbReference type="GO" id="GO:0071209">
    <property type="term" value="F:U7 snRNA binding"/>
    <property type="evidence" value="ECO:0007669"/>
    <property type="project" value="InterPro"/>
</dbReference>
<dbReference type="Proteomes" id="UP000002009">
    <property type="component" value="Chromosome 4"/>
</dbReference>
<organism evidence="3 4">
    <name type="scientific">Micromonas commoda (strain RCC299 / NOUM17 / CCMP2709)</name>
    <name type="common">Picoplanktonic green alga</name>
    <dbReference type="NCBI Taxonomy" id="296587"/>
    <lineage>
        <taxon>Eukaryota</taxon>
        <taxon>Viridiplantae</taxon>
        <taxon>Chlorophyta</taxon>
        <taxon>Mamiellophyceae</taxon>
        <taxon>Mamiellales</taxon>
        <taxon>Mamiellaceae</taxon>
        <taxon>Micromonas</taxon>
    </lineage>
</organism>
<dbReference type="Pfam" id="PF01423">
    <property type="entry name" value="LSM"/>
    <property type="match status" value="1"/>
</dbReference>
<dbReference type="PROSITE" id="PS52002">
    <property type="entry name" value="SM"/>
    <property type="match status" value="1"/>
</dbReference>
<dbReference type="EMBL" id="CP001325">
    <property type="protein sequence ID" value="ACO62686.1"/>
    <property type="molecule type" value="Genomic_DNA"/>
</dbReference>
<dbReference type="Gene3D" id="2.30.30.100">
    <property type="match status" value="1"/>
</dbReference>
<dbReference type="InterPro" id="IPR001163">
    <property type="entry name" value="Sm_dom_euk/arc"/>
</dbReference>
<dbReference type="InParanoid" id="C1E497"/>
<name>C1E497_MICCC</name>
<dbReference type="OrthoDB" id="10002367at2759"/>
<dbReference type="KEGG" id="mis:MICPUN_57959"/>
<feature type="region of interest" description="Disordered" evidence="1">
    <location>
        <begin position="190"/>
        <end position="216"/>
    </location>
</feature>
<dbReference type="GO" id="GO:0006398">
    <property type="term" value="P:mRNA 3'-end processing by stem-loop binding and cleavage"/>
    <property type="evidence" value="ECO:0007669"/>
    <property type="project" value="TreeGrafter"/>
</dbReference>
<dbReference type="PANTHER" id="PTHR21415">
    <property type="entry name" value="U7 SNRNA-ASSOCIATED SM-LIKE PROTEIN LSM11"/>
    <property type="match status" value="1"/>
</dbReference>
<dbReference type="SMART" id="SM00651">
    <property type="entry name" value="Sm"/>
    <property type="match status" value="1"/>
</dbReference>
<feature type="compositionally biased region" description="Low complexity" evidence="1">
    <location>
        <begin position="90"/>
        <end position="103"/>
    </location>
</feature>
<feature type="compositionally biased region" description="Acidic residues" evidence="1">
    <location>
        <begin position="438"/>
        <end position="462"/>
    </location>
</feature>
<dbReference type="PANTHER" id="PTHR21415:SF1">
    <property type="entry name" value="U7 SNRNA-ASSOCIATED SM-LIKE PROTEIN LSM11"/>
    <property type="match status" value="1"/>
</dbReference>
<proteinExistence type="predicted"/>
<feature type="compositionally biased region" description="Basic and acidic residues" evidence="1">
    <location>
        <begin position="501"/>
        <end position="514"/>
    </location>
</feature>
<evidence type="ECO:0000259" key="2">
    <source>
        <dbReference type="PROSITE" id="PS52002"/>
    </source>
</evidence>
<feature type="region of interest" description="Disordered" evidence="1">
    <location>
        <begin position="1"/>
        <end position="122"/>
    </location>
</feature>
<dbReference type="InterPro" id="IPR039267">
    <property type="entry name" value="Lsm11"/>
</dbReference>
<dbReference type="eggNOG" id="ENOG502RHFR">
    <property type="taxonomic scope" value="Eukaryota"/>
</dbReference>
<dbReference type="AlphaFoldDB" id="C1E497"/>
<dbReference type="InterPro" id="IPR010920">
    <property type="entry name" value="LSM_dom_sf"/>
</dbReference>
<evidence type="ECO:0000313" key="3">
    <source>
        <dbReference type="EMBL" id="ACO62686.1"/>
    </source>
</evidence>